<feature type="compositionally biased region" description="Basic residues" evidence="1">
    <location>
        <begin position="326"/>
        <end position="335"/>
    </location>
</feature>
<dbReference type="OrthoDB" id="8249012at2759"/>
<reference evidence="3" key="1">
    <citation type="journal article" date="2013" name="Genome Announc.">
        <title>Draft genome sequence of the basidiomycetous yeast-like fungus Pseudozyma hubeiensis SY62, which produces an abundant amount of the biosurfactant mannosylerythritol lipids.</title>
        <authorList>
            <person name="Konishi M."/>
            <person name="Hatada Y."/>
            <person name="Horiuchi J."/>
        </authorList>
    </citation>
    <scope>NUCLEOTIDE SEQUENCE [LARGE SCALE GENOMIC DNA]</scope>
    <source>
        <strain evidence="3">SY62</strain>
    </source>
</reference>
<protein>
    <submittedName>
        <fullName evidence="2">Uncharacterized protein</fullName>
    </submittedName>
</protein>
<dbReference type="Proteomes" id="UP000014071">
    <property type="component" value="Unassembled WGS sequence"/>
</dbReference>
<sequence>MHHMFIDIKRMGAKAPKLLSDLYPDEIDMYHGLYHPYLYMKSDSRPSSSQQSLTTLDNWYQGLDELQRSSDVKKGIHDKPTLIRLVRWKLAREKFRPTLLSLVSSNSVEQCSDVLKRAASSLFPRGSLARLEEEAAWNTVKRAMDILVELKGVGPATASAIVATWIPEGMFQSDELAMALMGDKVKISYTMGFYKKFYMKAIKFLARLEGTRIWDGRGLERVAWAMYNDPEKKGAGVGKEAEEAADGSASAEVADAAAEGKDQGESSEKGKRKGKAKTSAKDGSQGKAQKANDKTAGTAGKGKGKRTAAEPSTASDANVETGLQRRTSKRLRSNK</sequence>
<dbReference type="HOGENOM" id="CLU_829308_0_0_1"/>
<feature type="compositionally biased region" description="Basic and acidic residues" evidence="1">
    <location>
        <begin position="258"/>
        <end position="269"/>
    </location>
</feature>
<dbReference type="RefSeq" id="XP_012193462.1">
    <property type="nucleotide sequence ID" value="XM_012338072.1"/>
</dbReference>
<name>R9PP55_PSEHS</name>
<dbReference type="AlphaFoldDB" id="R9PP55"/>
<evidence type="ECO:0000256" key="1">
    <source>
        <dbReference type="SAM" id="MobiDB-lite"/>
    </source>
</evidence>
<feature type="compositionally biased region" description="Low complexity" evidence="1">
    <location>
        <begin position="246"/>
        <end position="257"/>
    </location>
</feature>
<gene>
    <name evidence="2" type="ORF">PHSY_007478</name>
</gene>
<feature type="compositionally biased region" description="Basic and acidic residues" evidence="1">
    <location>
        <begin position="231"/>
        <end position="242"/>
    </location>
</feature>
<dbReference type="EMBL" id="DF238833">
    <property type="protein sequence ID" value="GAC99875.1"/>
    <property type="molecule type" value="Genomic_DNA"/>
</dbReference>
<evidence type="ECO:0000313" key="2">
    <source>
        <dbReference type="EMBL" id="GAC99875.1"/>
    </source>
</evidence>
<dbReference type="STRING" id="1305764.R9PP55"/>
<dbReference type="eggNOG" id="ENOG502RDM2">
    <property type="taxonomic scope" value="Eukaryota"/>
</dbReference>
<organism evidence="2 3">
    <name type="scientific">Pseudozyma hubeiensis (strain SY62)</name>
    <name type="common">Yeast</name>
    <dbReference type="NCBI Taxonomy" id="1305764"/>
    <lineage>
        <taxon>Eukaryota</taxon>
        <taxon>Fungi</taxon>
        <taxon>Dikarya</taxon>
        <taxon>Basidiomycota</taxon>
        <taxon>Ustilaginomycotina</taxon>
        <taxon>Ustilaginomycetes</taxon>
        <taxon>Ustilaginales</taxon>
        <taxon>Ustilaginaceae</taxon>
        <taxon>Pseudozyma</taxon>
    </lineage>
</organism>
<proteinExistence type="predicted"/>
<evidence type="ECO:0000313" key="3">
    <source>
        <dbReference type="Proteomes" id="UP000014071"/>
    </source>
</evidence>
<dbReference type="PANTHER" id="PTHR21521:SF0">
    <property type="entry name" value="AMUN, ISOFORM A"/>
    <property type="match status" value="1"/>
</dbReference>
<feature type="region of interest" description="Disordered" evidence="1">
    <location>
        <begin position="231"/>
        <end position="335"/>
    </location>
</feature>
<dbReference type="PANTHER" id="PTHR21521">
    <property type="entry name" value="AMUN, ISOFORM A"/>
    <property type="match status" value="1"/>
</dbReference>
<keyword evidence="3" id="KW-1185">Reference proteome</keyword>
<dbReference type="GeneID" id="24112741"/>
<accession>R9PP55</accession>